<sequence>KIVTQTVSSKYVPPSSEGNSQHLKGKRCVSVENIYNTEAQLNVNISNRVCEWPEVLPKNSPRKSSSFEEVSCDNKSCLKSSKSSEHVQKAGMSYTLHRFVNNTLEFPCWPRKADHTYATATWDGTAASHSLFEHELRQDSTRQNIIEDQEMEDTDNYYPLQNQCDQLSATTGHQLQNFASLIQKDDHTYVKSNFPHLSSPEKIDTESFTLEADTDTLRTQAFSSATFPRQKMRD</sequence>
<dbReference type="AlphaFoldDB" id="A0A0B7BXP5"/>
<accession>A0A0B7BXP5</accession>
<evidence type="ECO:0000313" key="2">
    <source>
        <dbReference type="EMBL" id="CEK97151.1"/>
    </source>
</evidence>
<protein>
    <submittedName>
        <fullName evidence="2">Uncharacterized protein</fullName>
    </submittedName>
</protein>
<proteinExistence type="predicted"/>
<evidence type="ECO:0000256" key="1">
    <source>
        <dbReference type="SAM" id="MobiDB-lite"/>
    </source>
</evidence>
<gene>
    <name evidence="2" type="primary">ORF214828</name>
</gene>
<dbReference type="EMBL" id="HACG01050286">
    <property type="protein sequence ID" value="CEK97151.1"/>
    <property type="molecule type" value="Transcribed_RNA"/>
</dbReference>
<feature type="non-terminal residue" evidence="2">
    <location>
        <position position="234"/>
    </location>
</feature>
<feature type="region of interest" description="Disordered" evidence="1">
    <location>
        <begin position="1"/>
        <end position="23"/>
    </location>
</feature>
<feature type="non-terminal residue" evidence="2">
    <location>
        <position position="1"/>
    </location>
</feature>
<reference evidence="2" key="1">
    <citation type="submission" date="2014-12" db="EMBL/GenBank/DDBJ databases">
        <title>Insight into the proteome of Arion vulgaris.</title>
        <authorList>
            <person name="Aradska J."/>
            <person name="Bulat T."/>
            <person name="Smidak R."/>
            <person name="Sarate P."/>
            <person name="Gangsoo J."/>
            <person name="Sialana F."/>
            <person name="Bilban M."/>
            <person name="Lubec G."/>
        </authorList>
    </citation>
    <scope>NUCLEOTIDE SEQUENCE</scope>
    <source>
        <tissue evidence="2">Skin</tissue>
    </source>
</reference>
<name>A0A0B7BXP5_9EUPU</name>
<organism evidence="2">
    <name type="scientific">Arion vulgaris</name>
    <dbReference type="NCBI Taxonomy" id="1028688"/>
    <lineage>
        <taxon>Eukaryota</taxon>
        <taxon>Metazoa</taxon>
        <taxon>Spiralia</taxon>
        <taxon>Lophotrochozoa</taxon>
        <taxon>Mollusca</taxon>
        <taxon>Gastropoda</taxon>
        <taxon>Heterobranchia</taxon>
        <taxon>Euthyneura</taxon>
        <taxon>Panpulmonata</taxon>
        <taxon>Eupulmonata</taxon>
        <taxon>Stylommatophora</taxon>
        <taxon>Helicina</taxon>
        <taxon>Arionoidea</taxon>
        <taxon>Arionidae</taxon>
        <taxon>Arion</taxon>
    </lineage>
</organism>